<dbReference type="EMBL" id="KZ819664">
    <property type="protein sequence ID" value="PWN29059.1"/>
    <property type="molecule type" value="Genomic_DNA"/>
</dbReference>
<dbReference type="RefSeq" id="XP_025363671.1">
    <property type="nucleotide sequence ID" value="XM_025507330.1"/>
</dbReference>
<dbReference type="InterPro" id="IPR005000">
    <property type="entry name" value="Aldolase/citrate-lyase_domain"/>
</dbReference>
<dbReference type="GO" id="GO:0000287">
    <property type="term" value="F:magnesium ion binding"/>
    <property type="evidence" value="ECO:0007669"/>
    <property type="project" value="TreeGrafter"/>
</dbReference>
<dbReference type="PIRSF" id="PIRSF015582">
    <property type="entry name" value="Cit_lyase_B"/>
    <property type="match status" value="1"/>
</dbReference>
<dbReference type="Proteomes" id="UP000245884">
    <property type="component" value="Unassembled WGS sequence"/>
</dbReference>
<organism evidence="8 9">
    <name type="scientific">Jaminaea rosea</name>
    <dbReference type="NCBI Taxonomy" id="1569628"/>
    <lineage>
        <taxon>Eukaryota</taxon>
        <taxon>Fungi</taxon>
        <taxon>Dikarya</taxon>
        <taxon>Basidiomycota</taxon>
        <taxon>Ustilaginomycotina</taxon>
        <taxon>Exobasidiomycetes</taxon>
        <taxon>Microstromatales</taxon>
        <taxon>Microstromatales incertae sedis</taxon>
        <taxon>Jaminaea</taxon>
    </lineage>
</organism>
<evidence type="ECO:0000313" key="9">
    <source>
        <dbReference type="Proteomes" id="UP000245884"/>
    </source>
</evidence>
<comment type="cofactor">
    <cofactor evidence="1">
        <name>Mg(2+)</name>
        <dbReference type="ChEBI" id="CHEBI:18420"/>
    </cofactor>
</comment>
<dbReference type="STRING" id="1569628.A0A316UUV1"/>
<feature type="region of interest" description="Disordered" evidence="6">
    <location>
        <begin position="55"/>
        <end position="78"/>
    </location>
</feature>
<dbReference type="InterPro" id="IPR040442">
    <property type="entry name" value="Pyrv_kinase-like_dom_sf"/>
</dbReference>
<feature type="binding site" evidence="5">
    <location>
        <position position="133"/>
    </location>
    <ligand>
        <name>Mg(2+)</name>
        <dbReference type="ChEBI" id="CHEBI:18420"/>
    </ligand>
</feature>
<keyword evidence="9" id="KW-1185">Reference proteome</keyword>
<proteinExistence type="predicted"/>
<dbReference type="SUPFAM" id="SSF51621">
    <property type="entry name" value="Phosphoenolpyruvate/pyruvate domain"/>
    <property type="match status" value="1"/>
</dbReference>
<feature type="binding site" evidence="4">
    <location>
        <position position="70"/>
    </location>
    <ligand>
        <name>substrate</name>
    </ligand>
</feature>
<dbReference type="AlphaFoldDB" id="A0A316UUV1"/>
<feature type="domain" description="HpcH/HpaI aldolase/citrate lyase" evidence="7">
    <location>
        <begin position="8"/>
        <end position="239"/>
    </location>
</feature>
<feature type="binding site" evidence="5">
    <location>
        <position position="171"/>
    </location>
    <ligand>
        <name>Mg(2+)</name>
        <dbReference type="ChEBI" id="CHEBI:18420"/>
    </ligand>
</feature>
<evidence type="ECO:0000259" key="7">
    <source>
        <dbReference type="Pfam" id="PF03328"/>
    </source>
</evidence>
<sequence>MIPSRPTRAMLYVPGSSDKMIRKSHSIEVDTLIFDLEDSVANHRKGAARESVYHGLRSASSSKGPQRAVRINPPSSDENLASDDLELLLPLGQLEGLVIPKVEHEADVAFVLSRAQQLRPPGSPPLSLTLCVESAASLLRMPSILETLSSTSHRPSSSLAHISSLLFGSEDFCHSAGIIRTRSRRELLMPRQQMALIAKAYGMAAIDMVCIDYKDEEYLIEECRDGAEIGFDGKQAIHPAQVATIQKAFAPSEQEVADAEKIKRAYEEGVKGHKGAVEVELSGRSVMVDAPMLKVRAEDAANVATRGFVY</sequence>
<dbReference type="GO" id="GO:0016829">
    <property type="term" value="F:lyase activity"/>
    <property type="evidence" value="ECO:0007669"/>
    <property type="project" value="UniProtKB-KW"/>
</dbReference>
<evidence type="ECO:0000256" key="4">
    <source>
        <dbReference type="PIRSR" id="PIRSR015582-1"/>
    </source>
</evidence>
<dbReference type="OrthoDB" id="1773at2759"/>
<evidence type="ECO:0000256" key="6">
    <source>
        <dbReference type="SAM" id="MobiDB-lite"/>
    </source>
</evidence>
<evidence type="ECO:0000256" key="5">
    <source>
        <dbReference type="PIRSR" id="PIRSR015582-2"/>
    </source>
</evidence>
<evidence type="ECO:0000256" key="2">
    <source>
        <dbReference type="ARBA" id="ARBA00022723"/>
    </source>
</evidence>
<protein>
    <submittedName>
        <fullName evidence="8">Beta subunit of citrate lyase</fullName>
    </submittedName>
</protein>
<dbReference type="GO" id="GO:0006107">
    <property type="term" value="P:oxaloacetate metabolic process"/>
    <property type="evidence" value="ECO:0007669"/>
    <property type="project" value="TreeGrafter"/>
</dbReference>
<evidence type="ECO:0000256" key="1">
    <source>
        <dbReference type="ARBA" id="ARBA00001946"/>
    </source>
</evidence>
<evidence type="ECO:0000256" key="3">
    <source>
        <dbReference type="ARBA" id="ARBA00022842"/>
    </source>
</evidence>
<feature type="binding site" evidence="4">
    <location>
        <position position="133"/>
    </location>
    <ligand>
        <name>substrate</name>
    </ligand>
</feature>
<evidence type="ECO:0000313" key="8">
    <source>
        <dbReference type="EMBL" id="PWN29059.1"/>
    </source>
</evidence>
<dbReference type="GeneID" id="37029153"/>
<dbReference type="InterPro" id="IPR011206">
    <property type="entry name" value="Citrate_lyase_beta/mcl1/mcl2"/>
</dbReference>
<accession>A0A316UUV1</accession>
<keyword evidence="3 5" id="KW-0460">Magnesium</keyword>
<dbReference type="Gene3D" id="3.20.20.60">
    <property type="entry name" value="Phosphoenolpyruvate-binding domains"/>
    <property type="match status" value="1"/>
</dbReference>
<dbReference type="PANTHER" id="PTHR32308">
    <property type="entry name" value="LYASE BETA SUBUNIT, PUTATIVE (AFU_ORTHOLOGUE AFUA_4G13030)-RELATED"/>
    <property type="match status" value="1"/>
</dbReference>
<dbReference type="Pfam" id="PF03328">
    <property type="entry name" value="HpcH_HpaI"/>
    <property type="match status" value="1"/>
</dbReference>
<reference evidence="8 9" key="1">
    <citation type="journal article" date="2018" name="Mol. Biol. Evol.">
        <title>Broad Genomic Sampling Reveals a Smut Pathogenic Ancestry of the Fungal Clade Ustilaginomycotina.</title>
        <authorList>
            <person name="Kijpornyongpan T."/>
            <person name="Mondo S.J."/>
            <person name="Barry K."/>
            <person name="Sandor L."/>
            <person name="Lee J."/>
            <person name="Lipzen A."/>
            <person name="Pangilinan J."/>
            <person name="LaButti K."/>
            <person name="Hainaut M."/>
            <person name="Henrissat B."/>
            <person name="Grigoriev I.V."/>
            <person name="Spatafora J.W."/>
            <person name="Aime M.C."/>
        </authorList>
    </citation>
    <scope>NUCLEOTIDE SEQUENCE [LARGE SCALE GENOMIC DNA]</scope>
    <source>
        <strain evidence="8 9">MCA 5214</strain>
    </source>
</reference>
<dbReference type="InterPro" id="IPR015813">
    <property type="entry name" value="Pyrv/PenolPyrv_kinase-like_dom"/>
</dbReference>
<dbReference type="PANTHER" id="PTHR32308:SF0">
    <property type="entry name" value="HPCH_HPAI ALDOLASE_CITRATE LYASE DOMAIN-CONTAINING PROTEIN"/>
    <property type="match status" value="1"/>
</dbReference>
<gene>
    <name evidence="8" type="ORF">BDZ90DRAFT_238103</name>
</gene>
<name>A0A316UUV1_9BASI</name>
<keyword evidence="8" id="KW-0456">Lyase</keyword>
<keyword evidence="2 5" id="KW-0479">Metal-binding</keyword>